<evidence type="ECO:0000313" key="3">
    <source>
        <dbReference type="Proteomes" id="UP000604046"/>
    </source>
</evidence>
<dbReference type="Proteomes" id="UP000604046">
    <property type="component" value="Unassembled WGS sequence"/>
</dbReference>
<evidence type="ECO:0000256" key="1">
    <source>
        <dbReference type="SAM" id="MobiDB-lite"/>
    </source>
</evidence>
<protein>
    <submittedName>
        <fullName evidence="2">Uncharacterized protein</fullName>
    </submittedName>
</protein>
<organism evidence="2 3">
    <name type="scientific">Symbiodinium natans</name>
    <dbReference type="NCBI Taxonomy" id="878477"/>
    <lineage>
        <taxon>Eukaryota</taxon>
        <taxon>Sar</taxon>
        <taxon>Alveolata</taxon>
        <taxon>Dinophyceae</taxon>
        <taxon>Suessiales</taxon>
        <taxon>Symbiodiniaceae</taxon>
        <taxon>Symbiodinium</taxon>
    </lineage>
</organism>
<dbReference type="AlphaFoldDB" id="A0A812TIL6"/>
<feature type="compositionally biased region" description="Low complexity" evidence="1">
    <location>
        <begin position="94"/>
        <end position="108"/>
    </location>
</feature>
<feature type="region of interest" description="Disordered" evidence="1">
    <location>
        <begin position="92"/>
        <end position="155"/>
    </location>
</feature>
<accession>A0A812TIL6</accession>
<sequence length="155" mass="15820">MVGELCASAGTVASWAPPMHPSHAPAVLLATTTTTTTTTTATAAVHPTTSNAGPVLLATATSTILRDELFRSQPRLELPAGPVAAANFTTVPNSLLSGTTSPSTSTCLHKPRSTSRTSTCLHEPTSASRRRAQAARTHSQLPSNGAPQASTPLLG</sequence>
<dbReference type="EMBL" id="CAJNDS010002581">
    <property type="protein sequence ID" value="CAE7533834.1"/>
    <property type="molecule type" value="Genomic_DNA"/>
</dbReference>
<name>A0A812TIL6_9DINO</name>
<reference evidence="2" key="1">
    <citation type="submission" date="2021-02" db="EMBL/GenBank/DDBJ databases">
        <authorList>
            <person name="Dougan E. K."/>
            <person name="Rhodes N."/>
            <person name="Thang M."/>
            <person name="Chan C."/>
        </authorList>
    </citation>
    <scope>NUCLEOTIDE SEQUENCE</scope>
</reference>
<proteinExistence type="predicted"/>
<comment type="caution">
    <text evidence="2">The sequence shown here is derived from an EMBL/GenBank/DDBJ whole genome shotgun (WGS) entry which is preliminary data.</text>
</comment>
<gene>
    <name evidence="2" type="ORF">SNAT2548_LOCUS29915</name>
</gene>
<evidence type="ECO:0000313" key="2">
    <source>
        <dbReference type="EMBL" id="CAE7533834.1"/>
    </source>
</evidence>
<feature type="compositionally biased region" description="Polar residues" evidence="1">
    <location>
        <begin position="137"/>
        <end position="155"/>
    </location>
</feature>
<keyword evidence="3" id="KW-1185">Reference proteome</keyword>